<reference evidence="2" key="1">
    <citation type="journal article" date="2023" name="Nat. Plants">
        <title>Single-cell RNA sequencing provides a high-resolution roadmap for understanding the multicellular compartmentation of specialized metabolism.</title>
        <authorList>
            <person name="Sun S."/>
            <person name="Shen X."/>
            <person name="Li Y."/>
            <person name="Li Y."/>
            <person name="Wang S."/>
            <person name="Li R."/>
            <person name="Zhang H."/>
            <person name="Shen G."/>
            <person name="Guo B."/>
            <person name="Wei J."/>
            <person name="Xu J."/>
            <person name="St-Pierre B."/>
            <person name="Chen S."/>
            <person name="Sun C."/>
        </authorList>
    </citation>
    <scope>NUCLEOTIDE SEQUENCE [LARGE SCALE GENOMIC DNA]</scope>
</reference>
<name>A0ACC0AK08_CATRO</name>
<dbReference type="EMBL" id="CM044706">
    <property type="protein sequence ID" value="KAI5659836.1"/>
    <property type="molecule type" value="Genomic_DNA"/>
</dbReference>
<dbReference type="Proteomes" id="UP001060085">
    <property type="component" value="Linkage Group LG06"/>
</dbReference>
<evidence type="ECO:0000313" key="2">
    <source>
        <dbReference type="Proteomes" id="UP001060085"/>
    </source>
</evidence>
<keyword evidence="2" id="KW-1185">Reference proteome</keyword>
<proteinExistence type="predicted"/>
<evidence type="ECO:0000313" key="1">
    <source>
        <dbReference type="EMBL" id="KAI5659836.1"/>
    </source>
</evidence>
<accession>A0ACC0AK08</accession>
<protein>
    <submittedName>
        <fullName evidence="1">Uncharacterized protein</fullName>
    </submittedName>
</protein>
<organism evidence="1 2">
    <name type="scientific">Catharanthus roseus</name>
    <name type="common">Madagascar periwinkle</name>
    <name type="synonym">Vinca rosea</name>
    <dbReference type="NCBI Taxonomy" id="4058"/>
    <lineage>
        <taxon>Eukaryota</taxon>
        <taxon>Viridiplantae</taxon>
        <taxon>Streptophyta</taxon>
        <taxon>Embryophyta</taxon>
        <taxon>Tracheophyta</taxon>
        <taxon>Spermatophyta</taxon>
        <taxon>Magnoliopsida</taxon>
        <taxon>eudicotyledons</taxon>
        <taxon>Gunneridae</taxon>
        <taxon>Pentapetalae</taxon>
        <taxon>asterids</taxon>
        <taxon>lamiids</taxon>
        <taxon>Gentianales</taxon>
        <taxon>Apocynaceae</taxon>
        <taxon>Rauvolfioideae</taxon>
        <taxon>Vinceae</taxon>
        <taxon>Catharanthinae</taxon>
        <taxon>Catharanthus</taxon>
    </lineage>
</organism>
<sequence length="421" mass="47792">MGIPSWDDIVVIEHRKNSGEPTVVTINCPDKAGLGCDIVRIILEFGLYVTRADFSTDGKWCYIVLWVVPRPSSLAIDWQSLKSRIISACPSFMISFYLNQQSTSSRPSPLYLLKMFSLDRKGLLHDVTKVLCERELTIQRVKVMTTPDGKVLDFFFITDDMNLLHTKERRNDTCENLGRVLGECCISCEIELAGPEYEGQQDFSSLPEEVAEDLFSCELSNKESRSQALTSKLKNVKKATITVDNLMSPAHTLLQIQCVDQKGLIYDILRTSKDCDIQIAYGRISPSAKGYQSVDLFIQKTDGKKIIDPESQLAFCSRLKEEMLHPLRVTVTSRGPDTELLVANPVELSGKGRPRVFYDITFALKTLGICIFSAVIARHSTSDRQWEVYRLRLDESREFPFSSRRAQHEIIERVKKTLMGW</sequence>
<gene>
    <name evidence="1" type="ORF">M9H77_28629</name>
</gene>
<comment type="caution">
    <text evidence="1">The sequence shown here is derived from an EMBL/GenBank/DDBJ whole genome shotgun (WGS) entry which is preliminary data.</text>
</comment>